<name>A0ACB9AQL1_9ASTR</name>
<keyword evidence="2" id="KW-1185">Reference proteome</keyword>
<evidence type="ECO:0000313" key="2">
    <source>
        <dbReference type="Proteomes" id="UP001056120"/>
    </source>
</evidence>
<organism evidence="1 2">
    <name type="scientific">Smallanthus sonchifolius</name>
    <dbReference type="NCBI Taxonomy" id="185202"/>
    <lineage>
        <taxon>Eukaryota</taxon>
        <taxon>Viridiplantae</taxon>
        <taxon>Streptophyta</taxon>
        <taxon>Embryophyta</taxon>
        <taxon>Tracheophyta</taxon>
        <taxon>Spermatophyta</taxon>
        <taxon>Magnoliopsida</taxon>
        <taxon>eudicotyledons</taxon>
        <taxon>Gunneridae</taxon>
        <taxon>Pentapetalae</taxon>
        <taxon>asterids</taxon>
        <taxon>campanulids</taxon>
        <taxon>Asterales</taxon>
        <taxon>Asteraceae</taxon>
        <taxon>Asteroideae</taxon>
        <taxon>Heliantheae alliance</taxon>
        <taxon>Millerieae</taxon>
        <taxon>Smallanthus</taxon>
    </lineage>
</organism>
<accession>A0ACB9AQL1</accession>
<sequence>MKIQEKNDESSTKVEEQELALSKAVEAMESNIGTSPEYFQWKKRIALRIRQENRSTFVSAIFCVLVGPGSCVR</sequence>
<comment type="caution">
    <text evidence="1">The sequence shown here is derived from an EMBL/GenBank/DDBJ whole genome shotgun (WGS) entry which is preliminary data.</text>
</comment>
<dbReference type="EMBL" id="CM042041">
    <property type="protein sequence ID" value="KAI3712442.1"/>
    <property type="molecule type" value="Genomic_DNA"/>
</dbReference>
<protein>
    <submittedName>
        <fullName evidence="1">Uncharacterized protein</fullName>
    </submittedName>
</protein>
<reference evidence="2" key="1">
    <citation type="journal article" date="2022" name="Mol. Ecol. Resour.">
        <title>The genomes of chicory, endive, great burdock and yacon provide insights into Asteraceae palaeo-polyploidization history and plant inulin production.</title>
        <authorList>
            <person name="Fan W."/>
            <person name="Wang S."/>
            <person name="Wang H."/>
            <person name="Wang A."/>
            <person name="Jiang F."/>
            <person name="Liu H."/>
            <person name="Zhao H."/>
            <person name="Xu D."/>
            <person name="Zhang Y."/>
        </authorList>
    </citation>
    <scope>NUCLEOTIDE SEQUENCE [LARGE SCALE GENOMIC DNA]</scope>
    <source>
        <strain evidence="2">cv. Yunnan</strain>
    </source>
</reference>
<dbReference type="Proteomes" id="UP001056120">
    <property type="component" value="Linkage Group LG24"/>
</dbReference>
<evidence type="ECO:0000313" key="1">
    <source>
        <dbReference type="EMBL" id="KAI3712442.1"/>
    </source>
</evidence>
<gene>
    <name evidence="1" type="ORF">L1987_70998</name>
</gene>
<reference evidence="1 2" key="2">
    <citation type="journal article" date="2022" name="Mol. Ecol. Resour.">
        <title>The genomes of chicory, endive, great burdock and yacon provide insights into Asteraceae paleo-polyploidization history and plant inulin production.</title>
        <authorList>
            <person name="Fan W."/>
            <person name="Wang S."/>
            <person name="Wang H."/>
            <person name="Wang A."/>
            <person name="Jiang F."/>
            <person name="Liu H."/>
            <person name="Zhao H."/>
            <person name="Xu D."/>
            <person name="Zhang Y."/>
        </authorList>
    </citation>
    <scope>NUCLEOTIDE SEQUENCE [LARGE SCALE GENOMIC DNA]</scope>
    <source>
        <strain evidence="2">cv. Yunnan</strain>
        <tissue evidence="1">Leaves</tissue>
    </source>
</reference>
<proteinExistence type="predicted"/>